<sequence>MWMGDEGDAIAITDKRRRGRRIGTTRVLRSRSSLMDPGTRRRADETADMGDRATAAALRVFRRAGVWLPLGGEMVGMDDAAAARTSVCKDASVLRCVGRRTRTKTRTRIKNDEALHWMVRSRLVCLLSLRLRPLRLGDPEHDEYPFSLSPPSCLATHDRAASARDGRKRREE</sequence>
<keyword evidence="3" id="KW-1185">Reference proteome</keyword>
<dbReference type="Proteomes" id="UP000245884">
    <property type="component" value="Unassembled WGS sequence"/>
</dbReference>
<evidence type="ECO:0000256" key="1">
    <source>
        <dbReference type="SAM" id="MobiDB-lite"/>
    </source>
</evidence>
<feature type="region of interest" description="Disordered" evidence="1">
    <location>
        <begin position="147"/>
        <end position="172"/>
    </location>
</feature>
<proteinExistence type="predicted"/>
<organism evidence="2 3">
    <name type="scientific">Jaminaea rosea</name>
    <dbReference type="NCBI Taxonomy" id="1569628"/>
    <lineage>
        <taxon>Eukaryota</taxon>
        <taxon>Fungi</taxon>
        <taxon>Dikarya</taxon>
        <taxon>Basidiomycota</taxon>
        <taxon>Ustilaginomycotina</taxon>
        <taxon>Exobasidiomycetes</taxon>
        <taxon>Microstromatales</taxon>
        <taxon>Microstromatales incertae sedis</taxon>
        <taxon>Jaminaea</taxon>
    </lineage>
</organism>
<accession>A0A316UPW8</accession>
<protein>
    <submittedName>
        <fullName evidence="2">Uncharacterized protein</fullName>
    </submittedName>
</protein>
<gene>
    <name evidence="2" type="ORF">BDZ90DRAFT_176226</name>
</gene>
<dbReference type="EMBL" id="KZ819668">
    <property type="protein sequence ID" value="PWN27352.1"/>
    <property type="molecule type" value="Genomic_DNA"/>
</dbReference>
<dbReference type="RefSeq" id="XP_025361964.1">
    <property type="nucleotide sequence ID" value="XM_025503731.1"/>
</dbReference>
<feature type="compositionally biased region" description="Basic and acidic residues" evidence="1">
    <location>
        <begin position="156"/>
        <end position="172"/>
    </location>
</feature>
<name>A0A316UPW8_9BASI</name>
<dbReference type="AlphaFoldDB" id="A0A316UPW8"/>
<evidence type="ECO:0000313" key="2">
    <source>
        <dbReference type="EMBL" id="PWN27352.1"/>
    </source>
</evidence>
<evidence type="ECO:0000313" key="3">
    <source>
        <dbReference type="Proteomes" id="UP000245884"/>
    </source>
</evidence>
<dbReference type="GeneID" id="37025554"/>
<reference evidence="2 3" key="1">
    <citation type="journal article" date="2018" name="Mol. Biol. Evol.">
        <title>Broad Genomic Sampling Reveals a Smut Pathogenic Ancestry of the Fungal Clade Ustilaginomycotina.</title>
        <authorList>
            <person name="Kijpornyongpan T."/>
            <person name="Mondo S.J."/>
            <person name="Barry K."/>
            <person name="Sandor L."/>
            <person name="Lee J."/>
            <person name="Lipzen A."/>
            <person name="Pangilinan J."/>
            <person name="LaButti K."/>
            <person name="Hainaut M."/>
            <person name="Henrissat B."/>
            <person name="Grigoriev I.V."/>
            <person name="Spatafora J.W."/>
            <person name="Aime M.C."/>
        </authorList>
    </citation>
    <scope>NUCLEOTIDE SEQUENCE [LARGE SCALE GENOMIC DNA]</scope>
    <source>
        <strain evidence="2 3">MCA 5214</strain>
    </source>
</reference>